<dbReference type="GO" id="GO:0006952">
    <property type="term" value="P:defense response"/>
    <property type="evidence" value="ECO:0007669"/>
    <property type="project" value="UniProtKB-KW"/>
</dbReference>
<dbReference type="InterPro" id="IPR027417">
    <property type="entry name" value="P-loop_NTPase"/>
</dbReference>
<dbReference type="EMBL" id="CP133615">
    <property type="protein sequence ID" value="WMV25950.1"/>
    <property type="molecule type" value="Genomic_DNA"/>
</dbReference>
<organism evidence="3 4">
    <name type="scientific">Solanum verrucosum</name>
    <dbReference type="NCBI Taxonomy" id="315347"/>
    <lineage>
        <taxon>Eukaryota</taxon>
        <taxon>Viridiplantae</taxon>
        <taxon>Streptophyta</taxon>
        <taxon>Embryophyta</taxon>
        <taxon>Tracheophyta</taxon>
        <taxon>Spermatophyta</taxon>
        <taxon>Magnoliopsida</taxon>
        <taxon>eudicotyledons</taxon>
        <taxon>Gunneridae</taxon>
        <taxon>Pentapetalae</taxon>
        <taxon>asterids</taxon>
        <taxon>lamiids</taxon>
        <taxon>Solanales</taxon>
        <taxon>Solanaceae</taxon>
        <taxon>Solanoideae</taxon>
        <taxon>Solaneae</taxon>
        <taxon>Solanum</taxon>
    </lineage>
</organism>
<evidence type="ECO:0000313" key="3">
    <source>
        <dbReference type="EMBL" id="WMV25950.1"/>
    </source>
</evidence>
<evidence type="ECO:0008006" key="5">
    <source>
        <dbReference type="Google" id="ProtNLM"/>
    </source>
</evidence>
<name>A0AAF0QRM6_SOLVR</name>
<dbReference type="PANTHER" id="PTHR33463:SF198">
    <property type="entry name" value="RPP4C3"/>
    <property type="match status" value="1"/>
</dbReference>
<keyword evidence="1" id="KW-0433">Leucine-rich repeat</keyword>
<reference evidence="3" key="1">
    <citation type="submission" date="2023-08" db="EMBL/GenBank/DDBJ databases">
        <title>A de novo genome assembly of Solanum verrucosum Schlechtendal, a Mexican diploid species geographically isolated from the other diploid A-genome species in potato relatives.</title>
        <authorList>
            <person name="Hosaka K."/>
        </authorList>
    </citation>
    <scope>NUCLEOTIDE SEQUENCE</scope>
    <source>
        <tissue evidence="3">Young leaves</tissue>
    </source>
</reference>
<dbReference type="Proteomes" id="UP001234989">
    <property type="component" value="Chromosome 4"/>
</dbReference>
<dbReference type="Gene3D" id="1.10.8.430">
    <property type="entry name" value="Helical domain of apoptotic protease-activating factors"/>
    <property type="match status" value="1"/>
</dbReference>
<dbReference type="GO" id="GO:0005524">
    <property type="term" value="F:ATP binding"/>
    <property type="evidence" value="ECO:0007669"/>
    <property type="project" value="UniProtKB-KW"/>
</dbReference>
<sequence>MDGVEERAEFTQRNLQVISPNVEAWLTSVAITTADVMEAQKIMEVGTLPEKEAQILFRQKASNLVDNPSLFDIAKDVAKECKGLPFAIITVAGELKQKTKPSWEDALKQLCDAKTRNIPGVHSKVYKF</sequence>
<evidence type="ECO:0000313" key="4">
    <source>
        <dbReference type="Proteomes" id="UP001234989"/>
    </source>
</evidence>
<keyword evidence="4" id="KW-1185">Reference proteome</keyword>
<dbReference type="InterPro" id="IPR050905">
    <property type="entry name" value="Plant_NBS-LRR"/>
</dbReference>
<dbReference type="PANTHER" id="PTHR33463">
    <property type="entry name" value="NB-ARC DOMAIN-CONTAINING PROTEIN-RELATED"/>
    <property type="match status" value="1"/>
</dbReference>
<dbReference type="InterPro" id="IPR042197">
    <property type="entry name" value="Apaf_helical"/>
</dbReference>
<evidence type="ECO:0000256" key="2">
    <source>
        <dbReference type="ARBA" id="ARBA00022821"/>
    </source>
</evidence>
<proteinExistence type="predicted"/>
<keyword evidence="2" id="KW-0611">Plant defense</keyword>
<dbReference type="SUPFAM" id="SSF52540">
    <property type="entry name" value="P-loop containing nucleoside triphosphate hydrolases"/>
    <property type="match status" value="1"/>
</dbReference>
<dbReference type="AlphaFoldDB" id="A0AAF0QRM6"/>
<dbReference type="GO" id="GO:0043531">
    <property type="term" value="F:ADP binding"/>
    <property type="evidence" value="ECO:0007669"/>
    <property type="project" value="InterPro"/>
</dbReference>
<accession>A0AAF0QRM6</accession>
<evidence type="ECO:0000256" key="1">
    <source>
        <dbReference type="ARBA" id="ARBA00022614"/>
    </source>
</evidence>
<gene>
    <name evidence="3" type="ORF">MTR67_019335</name>
</gene>
<protein>
    <recommendedName>
        <fullName evidence="5">NB-ARC domain-containing protein</fullName>
    </recommendedName>
</protein>